<proteinExistence type="predicted"/>
<name>A0ABP7NR38_9SPHI</name>
<organism evidence="1 2">
    <name type="scientific">Pedobacter ginsengiterrae</name>
    <dbReference type="NCBI Taxonomy" id="871696"/>
    <lineage>
        <taxon>Bacteria</taxon>
        <taxon>Pseudomonadati</taxon>
        <taxon>Bacteroidota</taxon>
        <taxon>Sphingobacteriia</taxon>
        <taxon>Sphingobacteriales</taxon>
        <taxon>Sphingobacteriaceae</taxon>
        <taxon>Pedobacter</taxon>
    </lineage>
</organism>
<evidence type="ECO:0000313" key="2">
    <source>
        <dbReference type="Proteomes" id="UP001501081"/>
    </source>
</evidence>
<dbReference type="Gene3D" id="2.40.50.870">
    <property type="entry name" value="Protein of unknown function (DUF3299)"/>
    <property type="match status" value="1"/>
</dbReference>
<dbReference type="RefSeq" id="WP_344764268.1">
    <property type="nucleotide sequence ID" value="NZ_BAABAK010000001.1"/>
</dbReference>
<evidence type="ECO:0000313" key="1">
    <source>
        <dbReference type="EMBL" id="GAA3951413.1"/>
    </source>
</evidence>
<reference evidence="2" key="1">
    <citation type="journal article" date="2019" name="Int. J. Syst. Evol. Microbiol.">
        <title>The Global Catalogue of Microorganisms (GCM) 10K type strain sequencing project: providing services to taxonomists for standard genome sequencing and annotation.</title>
        <authorList>
            <consortium name="The Broad Institute Genomics Platform"/>
            <consortium name="The Broad Institute Genome Sequencing Center for Infectious Disease"/>
            <person name="Wu L."/>
            <person name="Ma J."/>
        </authorList>
    </citation>
    <scope>NUCLEOTIDE SEQUENCE [LARGE SCALE GENOMIC DNA]</scope>
    <source>
        <strain evidence="2">JCM 17338</strain>
    </source>
</reference>
<accession>A0ABP7NR38</accession>
<keyword evidence="2" id="KW-1185">Reference proteome</keyword>
<sequence>MKISGILFVLFMAVSAICLAQVKVHKDMRSATWNIIGLRYDQELSPGKWGSVYPAALKSLNRKIIELPGYIIPTKVGSKFTEFMFSIVPIESCPYCGTADIPAMIEVKMSRAVAITTKAIRLKGTFVINDSGDDRSEFFLLDAKVL</sequence>
<gene>
    <name evidence="1" type="ORF">GCM10022246_02300</name>
</gene>
<protein>
    <recommendedName>
        <fullName evidence="3">DUF3299 domain-containing protein</fullName>
    </recommendedName>
</protein>
<comment type="caution">
    <text evidence="1">The sequence shown here is derived from an EMBL/GenBank/DDBJ whole genome shotgun (WGS) entry which is preliminary data.</text>
</comment>
<evidence type="ECO:0008006" key="3">
    <source>
        <dbReference type="Google" id="ProtNLM"/>
    </source>
</evidence>
<dbReference type="EMBL" id="BAABAK010000001">
    <property type="protein sequence ID" value="GAA3951413.1"/>
    <property type="molecule type" value="Genomic_DNA"/>
</dbReference>
<dbReference type="Proteomes" id="UP001501081">
    <property type="component" value="Unassembled WGS sequence"/>
</dbReference>